<comment type="catalytic activity">
    <reaction evidence="4">
        <text>a 1-O-alkyl-2-acetyl-sn-glycero-3-phosphocholine + H2O = a 1-O-alkyl-sn-glycero-3-phosphocholine + acetate + H(+)</text>
        <dbReference type="Rhea" id="RHEA:17777"/>
        <dbReference type="ChEBI" id="CHEBI:15377"/>
        <dbReference type="ChEBI" id="CHEBI:15378"/>
        <dbReference type="ChEBI" id="CHEBI:30089"/>
        <dbReference type="ChEBI" id="CHEBI:30909"/>
        <dbReference type="ChEBI" id="CHEBI:36707"/>
        <dbReference type="EC" id="3.1.1.47"/>
    </reaction>
    <physiologicalReaction direction="left-to-right" evidence="4">
        <dbReference type="Rhea" id="RHEA:17778"/>
    </physiologicalReaction>
</comment>
<evidence type="ECO:0000313" key="9">
    <source>
        <dbReference type="Xenbase" id="XB-GENE-29096143"/>
    </source>
</evidence>
<accession>A0A8J1JJE2</accession>
<evidence type="ECO:0000256" key="4">
    <source>
        <dbReference type="ARBA" id="ARBA00048078"/>
    </source>
</evidence>
<reference evidence="8" key="1">
    <citation type="submission" date="2025-08" db="UniProtKB">
        <authorList>
            <consortium name="RefSeq"/>
        </authorList>
    </citation>
    <scope>IDENTIFICATION</scope>
    <source>
        <strain evidence="8">Nigerian</strain>
        <tissue evidence="8">Liver and blood</tissue>
    </source>
</reference>
<dbReference type="AlphaFoldDB" id="A0A8J1JJE2"/>
<evidence type="ECO:0000313" key="7">
    <source>
        <dbReference type="Proteomes" id="UP000008143"/>
    </source>
</evidence>
<dbReference type="InterPro" id="IPR013830">
    <property type="entry name" value="SGNH_hydro"/>
</dbReference>
<evidence type="ECO:0000259" key="6">
    <source>
        <dbReference type="Pfam" id="PF13472"/>
    </source>
</evidence>
<evidence type="ECO:0000256" key="3">
    <source>
        <dbReference type="ARBA" id="ARBA00035804"/>
    </source>
</evidence>
<evidence type="ECO:0000256" key="5">
    <source>
        <dbReference type="SAM" id="MobiDB-lite"/>
    </source>
</evidence>
<feature type="region of interest" description="Disordered" evidence="5">
    <location>
        <begin position="37"/>
        <end position="402"/>
    </location>
</feature>
<name>A0A8J1JJE2_XENTR</name>
<feature type="compositionally biased region" description="Polar residues" evidence="5">
    <location>
        <begin position="375"/>
        <end position="384"/>
    </location>
</feature>
<dbReference type="RefSeq" id="XP_031756771.1">
    <property type="nucleotide sequence ID" value="XM_031900911.1"/>
</dbReference>
<organism evidence="7 8">
    <name type="scientific">Xenopus tropicalis</name>
    <name type="common">Western clawed frog</name>
    <name type="synonym">Silurana tropicalis</name>
    <dbReference type="NCBI Taxonomy" id="8364"/>
    <lineage>
        <taxon>Eukaryota</taxon>
        <taxon>Metazoa</taxon>
        <taxon>Chordata</taxon>
        <taxon>Craniata</taxon>
        <taxon>Vertebrata</taxon>
        <taxon>Euteleostomi</taxon>
        <taxon>Amphibia</taxon>
        <taxon>Batrachia</taxon>
        <taxon>Anura</taxon>
        <taxon>Pipoidea</taxon>
        <taxon>Pipidae</taxon>
        <taxon>Xenopodinae</taxon>
        <taxon>Xenopus</taxon>
        <taxon>Silurana</taxon>
    </lineage>
</organism>
<dbReference type="Gene3D" id="3.40.50.1110">
    <property type="entry name" value="SGNH hydrolase"/>
    <property type="match status" value="1"/>
</dbReference>
<dbReference type="Xenbase" id="XB-GENE-29096143">
    <property type="gene designation" value="LOC116410420"/>
</dbReference>
<feature type="compositionally biased region" description="Low complexity" evidence="5">
    <location>
        <begin position="85"/>
        <end position="126"/>
    </location>
</feature>
<dbReference type="CDD" id="cd00229">
    <property type="entry name" value="SGNH_hydrolase"/>
    <property type="match status" value="1"/>
</dbReference>
<evidence type="ECO:0000256" key="2">
    <source>
        <dbReference type="ARBA" id="ARBA00023721"/>
    </source>
</evidence>
<feature type="compositionally biased region" description="Basic and acidic residues" evidence="5">
    <location>
        <begin position="302"/>
        <end position="324"/>
    </location>
</feature>
<dbReference type="InterPro" id="IPR036514">
    <property type="entry name" value="SGNH_hydro_sf"/>
</dbReference>
<comment type="catalytic activity">
    <reaction evidence="2">
        <text>1-O-hexadecyl-2-acetyl-sn-glycero-3-phosphocholine + H2O = 1-O-hexadecyl-sn-glycero-3-phosphocholine + acetate + H(+)</text>
        <dbReference type="Rhea" id="RHEA:40479"/>
        <dbReference type="ChEBI" id="CHEBI:15377"/>
        <dbReference type="ChEBI" id="CHEBI:15378"/>
        <dbReference type="ChEBI" id="CHEBI:30089"/>
        <dbReference type="ChEBI" id="CHEBI:44811"/>
        <dbReference type="ChEBI" id="CHEBI:64496"/>
    </reaction>
    <physiologicalReaction direction="left-to-right" evidence="2">
        <dbReference type="Rhea" id="RHEA:40480"/>
    </physiologicalReaction>
</comment>
<comment type="catalytic activity">
    <reaction evidence="3">
        <text>1-O-hexadecyl-2-acetyl-sn-glycero-3-phosphate + H2O = 1-O-hexadecyl-sn-glycero-3-phosphate + acetate + H(+)</text>
        <dbReference type="Rhea" id="RHEA:41704"/>
        <dbReference type="ChEBI" id="CHEBI:15377"/>
        <dbReference type="ChEBI" id="CHEBI:15378"/>
        <dbReference type="ChEBI" id="CHEBI:30089"/>
        <dbReference type="ChEBI" id="CHEBI:77580"/>
        <dbReference type="ChEBI" id="CHEBI:78385"/>
    </reaction>
    <physiologicalReaction direction="left-to-right" evidence="3">
        <dbReference type="Rhea" id="RHEA:41705"/>
    </physiologicalReaction>
</comment>
<dbReference type="SUPFAM" id="SSF52266">
    <property type="entry name" value="SGNH hydrolase"/>
    <property type="match status" value="1"/>
</dbReference>
<dbReference type="AGR" id="Xenbase:XB-GENE-29096143"/>
<dbReference type="EC" id="3.1.1.47" evidence="1"/>
<dbReference type="GeneID" id="116410420"/>
<feature type="compositionally biased region" description="Basic residues" evidence="5">
    <location>
        <begin position="279"/>
        <end position="301"/>
    </location>
</feature>
<protein>
    <recommendedName>
        <fullName evidence="1">1-alkyl-2-acetylglycerophosphocholine esterase</fullName>
        <ecNumber evidence="1">3.1.1.47</ecNumber>
    </recommendedName>
</protein>
<dbReference type="Proteomes" id="UP000008143">
    <property type="component" value="Chromosome 4"/>
</dbReference>
<keyword evidence="7" id="KW-1185">Reference proteome</keyword>
<feature type="compositionally biased region" description="Basic and acidic residues" evidence="5">
    <location>
        <begin position="136"/>
        <end position="152"/>
    </location>
</feature>
<gene>
    <name evidence="8 9" type="primary">LOC116410420</name>
</gene>
<proteinExistence type="predicted"/>
<evidence type="ECO:0000256" key="1">
    <source>
        <dbReference type="ARBA" id="ARBA00013201"/>
    </source>
</evidence>
<evidence type="ECO:0000313" key="8">
    <source>
        <dbReference type="RefSeq" id="XP_031756771.1"/>
    </source>
</evidence>
<dbReference type="GO" id="GO:0003847">
    <property type="term" value="F:1-alkyl-2-acetylglycerophosphocholine esterase activity"/>
    <property type="evidence" value="ECO:0007669"/>
    <property type="project" value="UniProtKB-EC"/>
</dbReference>
<feature type="compositionally biased region" description="Low complexity" evidence="5">
    <location>
        <begin position="336"/>
        <end position="354"/>
    </location>
</feature>
<dbReference type="OMA" id="DRIRMRF"/>
<dbReference type="Pfam" id="PF13472">
    <property type="entry name" value="Lipase_GDSL_2"/>
    <property type="match status" value="1"/>
</dbReference>
<sequence>MEENRELADLVQRFREAAAQQDPGWLQQQLRDLLVRGEAAPQEARPARRSRPPVRLSPQLGGGPGRRSWRSSTSPHQKKARTRGRAAASRRGSAGAEATEAARAGAAVQGSRQVCGQALPAAPRSAAGGGSGGAAADREHAQAGEEQPRTEHAAGLTRGEAGSSAHPQPGPGGSTGRAEQDGATSGGGGAGTGLERREAAPNPAGGRERRGSGNTAQGHHLEPGSIRGGSPATRQGWGHRESCGGRQHHSRPDEAGGHRQRGGDSRHGQGERHTPQPRSRSRSRERRSRGSQGHRHSQARSRRGDSMAHIEPVGARDHRRESRSRSRCMSHRHSCCRFSSRSSPCGSEGGSRARSPPRDTRPRRSHSGGQRDGQHSSSQQQHLTGSDRMESTVTAQGTDAPRGPGGCRAVVWLLGHSYVSWARRRAAVKRAGVQLGFPEDLVSLKWFSFPGLKWSGVLSSLFNSVRSGRRPDILIIHAGGNDLGAVPQKQLVATIKQDLDRIRMRFPDIIVVWSEIIPRLVWRHARDARAIEKCRKKVNKLLSPYVRRFGGVVVRHSMLEEQLVGYYFRDGVHLSEVGMDIFILALCEGIERALVLFGGARHA</sequence>
<feature type="compositionally biased region" description="Basic and acidic residues" evidence="5">
    <location>
        <begin position="250"/>
        <end position="274"/>
    </location>
</feature>
<feature type="domain" description="SGNH hydrolase-type esterase" evidence="6">
    <location>
        <begin position="415"/>
        <end position="580"/>
    </location>
</feature>
<feature type="compositionally biased region" description="Basic residues" evidence="5">
    <location>
        <begin position="325"/>
        <end position="335"/>
    </location>
</feature>